<proteinExistence type="predicted"/>
<evidence type="ECO:0000313" key="4">
    <source>
        <dbReference type="Proteomes" id="UP001358417"/>
    </source>
</evidence>
<comment type="subcellular location">
    <subcellularLocation>
        <location evidence="1">Nucleus</location>
    </subcellularLocation>
</comment>
<gene>
    <name evidence="3" type="ORF">LTR84_008262</name>
</gene>
<evidence type="ECO:0000256" key="1">
    <source>
        <dbReference type="ARBA" id="ARBA00004123"/>
    </source>
</evidence>
<organism evidence="3 4">
    <name type="scientific">Exophiala bonariae</name>
    <dbReference type="NCBI Taxonomy" id="1690606"/>
    <lineage>
        <taxon>Eukaryota</taxon>
        <taxon>Fungi</taxon>
        <taxon>Dikarya</taxon>
        <taxon>Ascomycota</taxon>
        <taxon>Pezizomycotina</taxon>
        <taxon>Eurotiomycetes</taxon>
        <taxon>Chaetothyriomycetidae</taxon>
        <taxon>Chaetothyriales</taxon>
        <taxon>Herpotrichiellaceae</taxon>
        <taxon>Exophiala</taxon>
    </lineage>
</organism>
<accession>A0AAV9MXY5</accession>
<name>A0AAV9MXY5_9EURO</name>
<dbReference type="GO" id="GO:0005634">
    <property type="term" value="C:nucleus"/>
    <property type="evidence" value="ECO:0007669"/>
    <property type="project" value="UniProtKB-SubCell"/>
</dbReference>
<keyword evidence="4" id="KW-1185">Reference proteome</keyword>
<keyword evidence="2" id="KW-0539">Nucleus</keyword>
<sequence length="259" mass="29584">MIIPELVSSTISHNREIFGITLEMYAYLELVSRGTFNSLPGSDGFLPSSISRVLDLVGNFDTCGFLFGIGFDLFNLFPRVCDLRQNRLMQRTEVECSDQTVVQYYQELEQTIRSWQPPRDPLVDKDPEDQSMDLVMVAQMYQQAMLIFLHASFHTATSELDVLQAKIAGIIPEMFCVLRILSSTVSTTMIWPLMMVGSFLRDSAIQEELRIMFRKDPSRSRISRLAVQLLEWVWDDESAFGLSGLDAMVKHHAVDFCFT</sequence>
<dbReference type="PANTHER" id="PTHR37534:SF46">
    <property type="entry name" value="ZN(II)2CYS6 TRANSCRIPTION FACTOR (EUROFUNG)"/>
    <property type="match status" value="1"/>
</dbReference>
<evidence type="ECO:0000313" key="3">
    <source>
        <dbReference type="EMBL" id="KAK5046459.1"/>
    </source>
</evidence>
<evidence type="ECO:0000256" key="2">
    <source>
        <dbReference type="ARBA" id="ARBA00023242"/>
    </source>
</evidence>
<dbReference type="AlphaFoldDB" id="A0AAV9MXY5"/>
<dbReference type="EMBL" id="JAVRRD010000030">
    <property type="protein sequence ID" value="KAK5046459.1"/>
    <property type="molecule type" value="Genomic_DNA"/>
</dbReference>
<comment type="caution">
    <text evidence="3">The sequence shown here is derived from an EMBL/GenBank/DDBJ whole genome shotgun (WGS) entry which is preliminary data.</text>
</comment>
<dbReference type="InterPro" id="IPR021858">
    <property type="entry name" value="Fun_TF"/>
</dbReference>
<dbReference type="PANTHER" id="PTHR37534">
    <property type="entry name" value="TRANSCRIPTIONAL ACTIVATOR PROTEIN UGA3"/>
    <property type="match status" value="1"/>
</dbReference>
<dbReference type="Proteomes" id="UP001358417">
    <property type="component" value="Unassembled WGS sequence"/>
</dbReference>
<dbReference type="GeneID" id="89976426"/>
<protein>
    <submittedName>
        <fullName evidence="3">Uncharacterized protein</fullName>
    </submittedName>
</protein>
<dbReference type="RefSeq" id="XP_064702050.1">
    <property type="nucleotide sequence ID" value="XM_064851809.1"/>
</dbReference>
<dbReference type="Pfam" id="PF11951">
    <property type="entry name" value="Fungal_trans_2"/>
    <property type="match status" value="1"/>
</dbReference>
<reference evidence="3 4" key="1">
    <citation type="submission" date="2023-08" db="EMBL/GenBank/DDBJ databases">
        <title>Black Yeasts Isolated from many extreme environments.</title>
        <authorList>
            <person name="Coleine C."/>
            <person name="Stajich J.E."/>
            <person name="Selbmann L."/>
        </authorList>
    </citation>
    <scope>NUCLEOTIDE SEQUENCE [LARGE SCALE GENOMIC DNA]</scope>
    <source>
        <strain evidence="3 4">CCFEE 5792</strain>
    </source>
</reference>